<dbReference type="RefSeq" id="WP_341442804.1">
    <property type="nucleotide sequence ID" value="NZ_JBBPCN010000001.1"/>
</dbReference>
<dbReference type="Gene3D" id="3.90.1300.10">
    <property type="entry name" value="Amidase signature (AS) domain"/>
    <property type="match status" value="1"/>
</dbReference>
<dbReference type="SUPFAM" id="SSF75304">
    <property type="entry name" value="Amidase signature (AS) enzymes"/>
    <property type="match status" value="1"/>
</dbReference>
<organism evidence="2 3">
    <name type="scientific">Rhodococcus navarretei</name>
    <dbReference type="NCBI Taxonomy" id="3128981"/>
    <lineage>
        <taxon>Bacteria</taxon>
        <taxon>Bacillati</taxon>
        <taxon>Actinomycetota</taxon>
        <taxon>Actinomycetes</taxon>
        <taxon>Mycobacteriales</taxon>
        <taxon>Nocardiaceae</taxon>
        <taxon>Rhodococcus</taxon>
    </lineage>
</organism>
<dbReference type="InterPro" id="IPR036928">
    <property type="entry name" value="AS_sf"/>
</dbReference>
<dbReference type="PROSITE" id="PS00571">
    <property type="entry name" value="AMIDASES"/>
    <property type="match status" value="1"/>
</dbReference>
<proteinExistence type="predicted"/>
<dbReference type="InterPro" id="IPR020556">
    <property type="entry name" value="Amidase_CS"/>
</dbReference>
<protein>
    <submittedName>
        <fullName evidence="2">Amidase family protein</fullName>
    </submittedName>
</protein>
<evidence type="ECO:0000259" key="1">
    <source>
        <dbReference type="Pfam" id="PF01425"/>
    </source>
</evidence>
<evidence type="ECO:0000313" key="2">
    <source>
        <dbReference type="EMBL" id="MEK8073965.1"/>
    </source>
</evidence>
<accession>A0ABU9D5L2</accession>
<evidence type="ECO:0000313" key="3">
    <source>
        <dbReference type="Proteomes" id="UP001456513"/>
    </source>
</evidence>
<sequence>MSSAAESMSLRELAASIRRRDISAREALESHLTRIEQINPVVNAIVTLDAETAEQRALAADEYSVSGAALPSLHGVPMTHKDNHLTAGMRTTFGSPVMADNVPTEDSGIIARLKRAGVNSTGKSNVPEFAAGSHTFNPLFGTTTNPYDPTRSAGGSSGGAAAAIAAGVQPAGDGSDMGGSLRTPGSFCNLVGYRPSLGRVPLTPARNPWAWIARQGVLAHDVEDVRFLMRAIAGPDASSPHSLPIDDAYASAEPATLRGLRVAWTTDFGLGVPVEREVVEVLSRQLHVFEDLGAVVEVGCPDLSDADEVFQTTRAFDFATNYGHLLAEHRHRMKDAVQWNVDKGMALTTRDMISANAARSRLGAAVRRFFSTYDVLIAPAVQVLPFRADEEYPTEIDGTPMGNYLDWMRAACLISATGLPSLSVPGGFSSSGLPVGLQMVTADGADRLLLRVAHAFEASTGFHRRKPELAVTSAAGPAAVVP</sequence>
<dbReference type="PANTHER" id="PTHR11895">
    <property type="entry name" value="TRANSAMIDASE"/>
    <property type="match status" value="1"/>
</dbReference>
<feature type="domain" description="Amidase" evidence="1">
    <location>
        <begin position="26"/>
        <end position="450"/>
    </location>
</feature>
<keyword evidence="3" id="KW-1185">Reference proteome</keyword>
<comment type="caution">
    <text evidence="2">The sequence shown here is derived from an EMBL/GenBank/DDBJ whole genome shotgun (WGS) entry which is preliminary data.</text>
</comment>
<dbReference type="InterPro" id="IPR000120">
    <property type="entry name" value="Amidase"/>
</dbReference>
<dbReference type="InterPro" id="IPR023631">
    <property type="entry name" value="Amidase_dom"/>
</dbReference>
<gene>
    <name evidence="2" type="ORF">AABD04_24220</name>
</gene>
<name>A0ABU9D5L2_9NOCA</name>
<dbReference type="Proteomes" id="UP001456513">
    <property type="component" value="Unassembled WGS sequence"/>
</dbReference>
<reference evidence="2 3" key="1">
    <citation type="submission" date="2024-03" db="EMBL/GenBank/DDBJ databases">
        <title>Rhodococcus navarretei sp. nov. and Pseudarthrobacter quantumdoti sp. nov., two new species with the ability to biosynthesize Quantum Dots isolated from soil samples at Union Glacier, Antarctica.</title>
        <authorList>
            <person name="Vargas M."/>
        </authorList>
    </citation>
    <scope>NUCLEOTIDE SEQUENCE [LARGE SCALE GENOMIC DNA]</scope>
    <source>
        <strain evidence="2 3">EXRC-4A-4</strain>
    </source>
</reference>
<dbReference type="PANTHER" id="PTHR11895:SF76">
    <property type="entry name" value="INDOLEACETAMIDE HYDROLASE"/>
    <property type="match status" value="1"/>
</dbReference>
<dbReference type="EMBL" id="JBBPCN010000001">
    <property type="protein sequence ID" value="MEK8073965.1"/>
    <property type="molecule type" value="Genomic_DNA"/>
</dbReference>
<dbReference type="Pfam" id="PF01425">
    <property type="entry name" value="Amidase"/>
    <property type="match status" value="1"/>
</dbReference>